<evidence type="ECO:0000313" key="2">
    <source>
        <dbReference type="Proteomes" id="UP000186594"/>
    </source>
</evidence>
<feature type="non-terminal residue" evidence="1">
    <location>
        <position position="1"/>
    </location>
</feature>
<sequence length="269" mass="30779">GPPSVLETVWNYASYEDWKTRVVKKYGLDPQTVLPLRLFYGVLFEYPLPHISTPLIDKTSFKNILENPFGPKTQIQLPKLQDEFDKGFNGLGFDNHPQLIHAILKTFKNGKEIKKSIHDDKDIDSNVINVQYSSYELLEKPYFVLDSHNDEIPVTVISVGCEFSSDEKDIIRQNSRATELRFNIGFYSIYPEEHGFEGESADFAIQAYINAWMYGSNQDVWKFSKSPFFQHAYLAMIWNAIGGNKSQAPGGIAETKGRYNHYDVGIKFA</sequence>
<dbReference type="AlphaFoldDB" id="A0A1U7LPX3"/>
<reference evidence="1 2" key="1">
    <citation type="submission" date="2016-04" db="EMBL/GenBank/DDBJ databases">
        <title>Evolutionary innovation and constraint leading to complex multicellularity in the Ascomycota.</title>
        <authorList>
            <person name="Cisse O."/>
            <person name="Nguyen A."/>
            <person name="Hewitt D.A."/>
            <person name="Jedd G."/>
            <person name="Stajich J.E."/>
        </authorList>
    </citation>
    <scope>NUCLEOTIDE SEQUENCE [LARGE SCALE GENOMIC DNA]</scope>
    <source>
        <strain evidence="1 2">DAH-3</strain>
    </source>
</reference>
<comment type="caution">
    <text evidence="1">The sequence shown here is derived from an EMBL/GenBank/DDBJ whole genome shotgun (WGS) entry which is preliminary data.</text>
</comment>
<proteinExistence type="predicted"/>
<protein>
    <submittedName>
        <fullName evidence="1">Uncharacterized protein</fullName>
    </submittedName>
</protein>
<evidence type="ECO:0000313" key="1">
    <source>
        <dbReference type="EMBL" id="OLL24694.1"/>
    </source>
</evidence>
<organism evidence="1 2">
    <name type="scientific">Neolecta irregularis (strain DAH-3)</name>
    <dbReference type="NCBI Taxonomy" id="1198029"/>
    <lineage>
        <taxon>Eukaryota</taxon>
        <taxon>Fungi</taxon>
        <taxon>Dikarya</taxon>
        <taxon>Ascomycota</taxon>
        <taxon>Taphrinomycotina</taxon>
        <taxon>Neolectales</taxon>
        <taxon>Neolectaceae</taxon>
        <taxon>Neolecta</taxon>
    </lineage>
</organism>
<accession>A0A1U7LPX3</accession>
<gene>
    <name evidence="1" type="ORF">NEOLI_005374</name>
</gene>
<dbReference type="Proteomes" id="UP000186594">
    <property type="component" value="Unassembled WGS sequence"/>
</dbReference>
<dbReference type="EMBL" id="LXFE01000674">
    <property type="protein sequence ID" value="OLL24694.1"/>
    <property type="molecule type" value="Genomic_DNA"/>
</dbReference>
<name>A0A1U7LPX3_NEOID</name>
<keyword evidence="2" id="KW-1185">Reference proteome</keyword>